<dbReference type="GO" id="GO:0042803">
    <property type="term" value="F:protein homodimerization activity"/>
    <property type="evidence" value="ECO:0007669"/>
    <property type="project" value="TreeGrafter"/>
</dbReference>
<comment type="similarity">
    <text evidence="1">Belongs to the VPS25 family.</text>
</comment>
<dbReference type="PANTHER" id="PTHR13149:SF0">
    <property type="entry name" value="VACUOLAR PROTEIN-SORTING-ASSOCIATED PROTEIN 25"/>
    <property type="match status" value="1"/>
</dbReference>
<evidence type="ECO:0000256" key="1">
    <source>
        <dbReference type="ARBA" id="ARBA00009674"/>
    </source>
</evidence>
<gene>
    <name evidence="4" type="ORF">C1SCF055_LOCUS1440</name>
</gene>
<dbReference type="EMBL" id="CAMXCT020000041">
    <property type="protein sequence ID" value="CAL1126279.1"/>
    <property type="molecule type" value="Genomic_DNA"/>
</dbReference>
<evidence type="ECO:0000313" key="4">
    <source>
        <dbReference type="EMBL" id="CAI3972904.1"/>
    </source>
</evidence>
<keyword evidence="3" id="KW-0653">Protein transport</keyword>
<dbReference type="GO" id="GO:0005198">
    <property type="term" value="F:structural molecule activity"/>
    <property type="evidence" value="ECO:0007669"/>
    <property type="project" value="TreeGrafter"/>
</dbReference>
<dbReference type="AlphaFoldDB" id="A0A9P1FDK2"/>
<proteinExistence type="inferred from homology"/>
<name>A0A9P1FDK2_9DINO</name>
<dbReference type="Gene3D" id="1.10.10.570">
    <property type="entry name" value="Winged helix' DNA-binding domain. Chain C. Domain 1"/>
    <property type="match status" value="1"/>
</dbReference>
<comment type="caution">
    <text evidence="4">The sequence shown here is derived from an EMBL/GenBank/DDBJ whole genome shotgun (WGS) entry which is preliminary data.</text>
</comment>
<reference evidence="4" key="1">
    <citation type="submission" date="2022-10" db="EMBL/GenBank/DDBJ databases">
        <authorList>
            <person name="Chen Y."/>
            <person name="Dougan E. K."/>
            <person name="Chan C."/>
            <person name="Rhodes N."/>
            <person name="Thang M."/>
        </authorList>
    </citation>
    <scope>NUCLEOTIDE SEQUENCE</scope>
</reference>
<dbReference type="Pfam" id="PF05871">
    <property type="entry name" value="ESCRT-II"/>
    <property type="match status" value="1"/>
</dbReference>
<evidence type="ECO:0000313" key="7">
    <source>
        <dbReference type="Proteomes" id="UP001152797"/>
    </source>
</evidence>
<sequence length="188" mass="21210">MTAVVMADGKDFQFPAFYQLPPFFTLQPHAGVRAKQLELWKQLISEYCSFHRLFIINLTEEPLFRNASLPRQLPFEARLALAEHLVTHSAALWADEVEAKEAPKKERLLVLWRSVSAWADLILQWATENALIGSVETVQGLIDGEAAQGQEFYGAPRALIMAALQELQRRNRATIFRSSTGAEGVKFL</sequence>
<dbReference type="EMBL" id="CAMXCT010000041">
    <property type="protein sequence ID" value="CAI3972904.1"/>
    <property type="molecule type" value="Genomic_DNA"/>
</dbReference>
<dbReference type="SUPFAM" id="SSF46785">
    <property type="entry name" value="Winged helix' DNA-binding domain"/>
    <property type="match status" value="2"/>
</dbReference>
<dbReference type="InterPro" id="IPR014041">
    <property type="entry name" value="ESCRT-II_cplx_Vps25-sub_N"/>
</dbReference>
<keyword evidence="2" id="KW-0813">Transport</keyword>
<evidence type="ECO:0000313" key="5">
    <source>
        <dbReference type="EMBL" id="CAL1126279.1"/>
    </source>
</evidence>
<evidence type="ECO:0000256" key="3">
    <source>
        <dbReference type="ARBA" id="ARBA00022927"/>
    </source>
</evidence>
<dbReference type="GO" id="GO:0043328">
    <property type="term" value="P:protein transport to vacuole involved in ubiquitin-dependent protein catabolic process via the multivesicular body sorting pathway"/>
    <property type="evidence" value="ECO:0007669"/>
    <property type="project" value="TreeGrafter"/>
</dbReference>
<keyword evidence="7" id="KW-1185">Reference proteome</keyword>
<protein>
    <submittedName>
        <fullName evidence="6">Vacuolar protein sorting-associated protein 25</fullName>
    </submittedName>
</protein>
<dbReference type="InterPro" id="IPR008570">
    <property type="entry name" value="ESCRT-II_cplx_Vps25-sub"/>
</dbReference>
<dbReference type="GO" id="GO:0000814">
    <property type="term" value="C:ESCRT II complex"/>
    <property type="evidence" value="ECO:0007669"/>
    <property type="project" value="InterPro"/>
</dbReference>
<dbReference type="PANTHER" id="PTHR13149">
    <property type="entry name" value="VACUOLAR PROTEIN SORTING-ASSOCIATED PROTEIN VPS25"/>
    <property type="match status" value="1"/>
</dbReference>
<evidence type="ECO:0000256" key="2">
    <source>
        <dbReference type="ARBA" id="ARBA00022448"/>
    </source>
</evidence>
<dbReference type="EMBL" id="CAMXCT030000041">
    <property type="protein sequence ID" value="CAL4760216.1"/>
    <property type="molecule type" value="Genomic_DNA"/>
</dbReference>
<dbReference type="InterPro" id="IPR036390">
    <property type="entry name" value="WH_DNA-bd_sf"/>
</dbReference>
<reference evidence="5" key="2">
    <citation type="submission" date="2024-04" db="EMBL/GenBank/DDBJ databases">
        <authorList>
            <person name="Chen Y."/>
            <person name="Shah S."/>
            <person name="Dougan E. K."/>
            <person name="Thang M."/>
            <person name="Chan C."/>
        </authorList>
    </citation>
    <scope>NUCLEOTIDE SEQUENCE [LARGE SCALE GENOMIC DNA]</scope>
</reference>
<dbReference type="Gene3D" id="1.10.10.10">
    <property type="entry name" value="Winged helix-like DNA-binding domain superfamily/Winged helix DNA-binding domain"/>
    <property type="match status" value="1"/>
</dbReference>
<accession>A0A9P1FDK2</accession>
<dbReference type="Proteomes" id="UP001152797">
    <property type="component" value="Unassembled WGS sequence"/>
</dbReference>
<dbReference type="OrthoDB" id="245150at2759"/>
<organism evidence="4">
    <name type="scientific">Cladocopium goreaui</name>
    <dbReference type="NCBI Taxonomy" id="2562237"/>
    <lineage>
        <taxon>Eukaryota</taxon>
        <taxon>Sar</taxon>
        <taxon>Alveolata</taxon>
        <taxon>Dinophyceae</taxon>
        <taxon>Suessiales</taxon>
        <taxon>Symbiodiniaceae</taxon>
        <taxon>Cladocopium</taxon>
    </lineage>
</organism>
<dbReference type="InterPro" id="IPR036388">
    <property type="entry name" value="WH-like_DNA-bd_sf"/>
</dbReference>
<evidence type="ECO:0000313" key="6">
    <source>
        <dbReference type="EMBL" id="CAL4760216.1"/>
    </source>
</evidence>